<comment type="caution">
    <text evidence="1">The sequence shown here is derived from an EMBL/GenBank/DDBJ whole genome shotgun (WGS) entry which is preliminary data.</text>
</comment>
<organism evidence="1 2">
    <name type="scientific">Thelephora ganbajun</name>
    <name type="common">Ganba fungus</name>
    <dbReference type="NCBI Taxonomy" id="370292"/>
    <lineage>
        <taxon>Eukaryota</taxon>
        <taxon>Fungi</taxon>
        <taxon>Dikarya</taxon>
        <taxon>Basidiomycota</taxon>
        <taxon>Agaricomycotina</taxon>
        <taxon>Agaricomycetes</taxon>
        <taxon>Thelephorales</taxon>
        <taxon>Thelephoraceae</taxon>
        <taxon>Thelephora</taxon>
    </lineage>
</organism>
<name>A0ACB6YZF7_THEGA</name>
<sequence length="438" mass="49056">MPTTVEWTRFKRYARRMRELGLDLSDEPIPLDVLSVLQLRALNEPLLPNLKTVQFKKATADIIPFIPLFLPHRTTDIDIYSNTTPPAVMVASMVINLPKLCPQMQSISLQPLPIDSTITSATSEMLLTCNLNTLQFFLVDSSLTEEGRQVVFRLPNLRGLWSVLTEPTSLPAVSLPNLVHLDIEYHHDHDWLRAFHGTTLSKLEEVTFHAKHNQIGDFLEAFEDVALATSAYATISRFRFCTSHSWNPSYYSLLSFKQLKELVVEFSCENGCSSKVDDEIITALAQAMPKLEILQIGGPPCQAPSDVTIQRLIALAHHCLGLSMLRIHFQTDSLVVALINEAIPSPSSGESRLPREDCALASLEVGEIPVPEQHMLPIVLTLLRVFPRLRNIEYIDEGWEEVENTIRLSSQIGSLVQHSLCALHAGNPLEDERADSDL</sequence>
<reference evidence="1" key="1">
    <citation type="submission" date="2019-10" db="EMBL/GenBank/DDBJ databases">
        <authorList>
            <consortium name="DOE Joint Genome Institute"/>
            <person name="Kuo A."/>
            <person name="Miyauchi S."/>
            <person name="Kiss E."/>
            <person name="Drula E."/>
            <person name="Kohler A."/>
            <person name="Sanchez-Garcia M."/>
            <person name="Andreopoulos B."/>
            <person name="Barry K.W."/>
            <person name="Bonito G."/>
            <person name="Buee M."/>
            <person name="Carver A."/>
            <person name="Chen C."/>
            <person name="Cichocki N."/>
            <person name="Clum A."/>
            <person name="Culley D."/>
            <person name="Crous P.W."/>
            <person name="Fauchery L."/>
            <person name="Girlanda M."/>
            <person name="Hayes R."/>
            <person name="Keri Z."/>
            <person name="Labutti K."/>
            <person name="Lipzen A."/>
            <person name="Lombard V."/>
            <person name="Magnuson J."/>
            <person name="Maillard F."/>
            <person name="Morin E."/>
            <person name="Murat C."/>
            <person name="Nolan M."/>
            <person name="Ohm R."/>
            <person name="Pangilinan J."/>
            <person name="Pereira M."/>
            <person name="Perotto S."/>
            <person name="Peter M."/>
            <person name="Riley R."/>
            <person name="Sitrit Y."/>
            <person name="Stielow B."/>
            <person name="Szollosi G."/>
            <person name="Zifcakova L."/>
            <person name="Stursova M."/>
            <person name="Spatafora J.W."/>
            <person name="Tedersoo L."/>
            <person name="Vaario L.-M."/>
            <person name="Yamada A."/>
            <person name="Yan M."/>
            <person name="Wang P."/>
            <person name="Xu J."/>
            <person name="Bruns T."/>
            <person name="Baldrian P."/>
            <person name="Vilgalys R."/>
            <person name="Henrissat B."/>
            <person name="Grigoriev I.V."/>
            <person name="Hibbett D."/>
            <person name="Nagy L.G."/>
            <person name="Martin F.M."/>
        </authorList>
    </citation>
    <scope>NUCLEOTIDE SEQUENCE</scope>
    <source>
        <strain evidence="1">P2</strain>
    </source>
</reference>
<keyword evidence="2" id="KW-1185">Reference proteome</keyword>
<reference evidence="1" key="2">
    <citation type="journal article" date="2020" name="Nat. Commun.">
        <title>Large-scale genome sequencing of mycorrhizal fungi provides insights into the early evolution of symbiotic traits.</title>
        <authorList>
            <person name="Miyauchi S."/>
            <person name="Kiss E."/>
            <person name="Kuo A."/>
            <person name="Drula E."/>
            <person name="Kohler A."/>
            <person name="Sanchez-Garcia M."/>
            <person name="Morin E."/>
            <person name="Andreopoulos B."/>
            <person name="Barry K.W."/>
            <person name="Bonito G."/>
            <person name="Buee M."/>
            <person name="Carver A."/>
            <person name="Chen C."/>
            <person name="Cichocki N."/>
            <person name="Clum A."/>
            <person name="Culley D."/>
            <person name="Crous P.W."/>
            <person name="Fauchery L."/>
            <person name="Girlanda M."/>
            <person name="Hayes R.D."/>
            <person name="Keri Z."/>
            <person name="LaButti K."/>
            <person name="Lipzen A."/>
            <person name="Lombard V."/>
            <person name="Magnuson J."/>
            <person name="Maillard F."/>
            <person name="Murat C."/>
            <person name="Nolan M."/>
            <person name="Ohm R.A."/>
            <person name="Pangilinan J."/>
            <person name="Pereira M.F."/>
            <person name="Perotto S."/>
            <person name="Peter M."/>
            <person name="Pfister S."/>
            <person name="Riley R."/>
            <person name="Sitrit Y."/>
            <person name="Stielow J.B."/>
            <person name="Szollosi G."/>
            <person name="Zifcakova L."/>
            <person name="Stursova M."/>
            <person name="Spatafora J.W."/>
            <person name="Tedersoo L."/>
            <person name="Vaario L.M."/>
            <person name="Yamada A."/>
            <person name="Yan M."/>
            <person name="Wang P."/>
            <person name="Xu J."/>
            <person name="Bruns T."/>
            <person name="Baldrian P."/>
            <person name="Vilgalys R."/>
            <person name="Dunand C."/>
            <person name="Henrissat B."/>
            <person name="Grigoriev I.V."/>
            <person name="Hibbett D."/>
            <person name="Nagy L.G."/>
            <person name="Martin F.M."/>
        </authorList>
    </citation>
    <scope>NUCLEOTIDE SEQUENCE</scope>
    <source>
        <strain evidence="1">P2</strain>
    </source>
</reference>
<gene>
    <name evidence="1" type="ORF">BDM02DRAFT_3124263</name>
</gene>
<protein>
    <submittedName>
        <fullName evidence="1">Uncharacterized protein</fullName>
    </submittedName>
</protein>
<accession>A0ACB6YZF7</accession>
<dbReference type="EMBL" id="MU118381">
    <property type="protein sequence ID" value="KAF9642687.1"/>
    <property type="molecule type" value="Genomic_DNA"/>
</dbReference>
<proteinExistence type="predicted"/>
<evidence type="ECO:0000313" key="1">
    <source>
        <dbReference type="EMBL" id="KAF9642687.1"/>
    </source>
</evidence>
<dbReference type="Proteomes" id="UP000886501">
    <property type="component" value="Unassembled WGS sequence"/>
</dbReference>
<evidence type="ECO:0000313" key="2">
    <source>
        <dbReference type="Proteomes" id="UP000886501"/>
    </source>
</evidence>